<sequence length="270" mass="31598">MQQGVSQRRAAQLLGMHRSSLRYQNKPRSPSTAALTARIRALAEQYPTYGYRGIHVVLRQERWQVNRKRVHRIWKHEQLIRKPAVKRKRLRTGNSVPERAEYPNHVWSYDFVFDEISGGQKLKFLTLVDQFTRECLALEVGVSFTSKDVQEVLERVMTLRGVPVYLRSDNGPEFIAHDLQIWLGVSGTRARYIEPGKPWQNGFSESFHARFREECLNREVFSSLLEAKVVSGAFQRFYNEERPHSALQYLAPLEFRRRWEAQQAELKVVA</sequence>
<dbReference type="AlphaFoldDB" id="L0A7G4"/>
<dbReference type="PANTHER" id="PTHR47515">
    <property type="entry name" value="LOW CALCIUM RESPONSE LOCUS PROTEIN T"/>
    <property type="match status" value="1"/>
</dbReference>
<dbReference type="InterPro" id="IPR048020">
    <property type="entry name" value="Transpos_IS3"/>
</dbReference>
<keyword evidence="3" id="KW-1185">Reference proteome</keyword>
<evidence type="ECO:0000313" key="3">
    <source>
        <dbReference type="Proteomes" id="UP000010467"/>
    </source>
</evidence>
<dbReference type="GO" id="GO:0015074">
    <property type="term" value="P:DNA integration"/>
    <property type="evidence" value="ECO:0007669"/>
    <property type="project" value="InterPro"/>
</dbReference>
<dbReference type="KEGG" id="dpd:Deipe_4427"/>
<accession>L0A7G4</accession>
<feature type="domain" description="Integrase catalytic" evidence="1">
    <location>
        <begin position="99"/>
        <end position="260"/>
    </location>
</feature>
<gene>
    <name evidence="2" type="ordered locus">Deipe_4427</name>
</gene>
<dbReference type="Pfam" id="PF13276">
    <property type="entry name" value="HTH_21"/>
    <property type="match status" value="1"/>
</dbReference>
<dbReference type="SUPFAM" id="SSF53098">
    <property type="entry name" value="Ribonuclease H-like"/>
    <property type="match status" value="1"/>
</dbReference>
<dbReference type="Proteomes" id="UP000010467">
    <property type="component" value="Plasmid pDEIPE02"/>
</dbReference>
<evidence type="ECO:0000259" key="1">
    <source>
        <dbReference type="PROSITE" id="PS50994"/>
    </source>
</evidence>
<dbReference type="Gene3D" id="3.30.420.10">
    <property type="entry name" value="Ribonuclease H-like superfamily/Ribonuclease H"/>
    <property type="match status" value="1"/>
</dbReference>
<evidence type="ECO:0000313" key="2">
    <source>
        <dbReference type="EMBL" id="AFZ69756.1"/>
    </source>
</evidence>
<dbReference type="InterPro" id="IPR001584">
    <property type="entry name" value="Integrase_cat-core"/>
</dbReference>
<dbReference type="Pfam" id="PF13683">
    <property type="entry name" value="rve_3"/>
    <property type="match status" value="1"/>
</dbReference>
<organism evidence="2 3">
    <name type="scientific">Deinococcus peraridilitoris (strain DSM 19664 / LMG 22246 / CIP 109416 / KR-200)</name>
    <dbReference type="NCBI Taxonomy" id="937777"/>
    <lineage>
        <taxon>Bacteria</taxon>
        <taxon>Thermotogati</taxon>
        <taxon>Deinococcota</taxon>
        <taxon>Deinococci</taxon>
        <taxon>Deinococcales</taxon>
        <taxon>Deinococcaceae</taxon>
        <taxon>Deinococcus</taxon>
    </lineage>
</organism>
<proteinExistence type="predicted"/>
<dbReference type="PROSITE" id="PS50994">
    <property type="entry name" value="INTEGRASE"/>
    <property type="match status" value="1"/>
</dbReference>
<dbReference type="GO" id="GO:0003676">
    <property type="term" value="F:nucleic acid binding"/>
    <property type="evidence" value="ECO:0007669"/>
    <property type="project" value="InterPro"/>
</dbReference>
<dbReference type="HOGENOM" id="CLU_027402_31_0_0"/>
<dbReference type="InterPro" id="IPR025948">
    <property type="entry name" value="HTH-like_dom"/>
</dbReference>
<dbReference type="InterPro" id="IPR036397">
    <property type="entry name" value="RNaseH_sf"/>
</dbReference>
<keyword evidence="2" id="KW-0614">Plasmid</keyword>
<dbReference type="PATRIC" id="fig|937777.3.peg.4461"/>
<name>L0A7G4_DEIPD</name>
<reference evidence="3" key="1">
    <citation type="submission" date="2012-03" db="EMBL/GenBank/DDBJ databases">
        <title>Complete sequence of plasmid 2 of Deinococcus peraridilitoris DSM 19664.</title>
        <authorList>
            <person name="Lucas S."/>
            <person name="Copeland A."/>
            <person name="Lapidus A."/>
            <person name="Glavina del Rio T."/>
            <person name="Dalin E."/>
            <person name="Tice H."/>
            <person name="Bruce D."/>
            <person name="Goodwin L."/>
            <person name="Pitluck S."/>
            <person name="Peters L."/>
            <person name="Mikhailova N."/>
            <person name="Lu M."/>
            <person name="Kyrpides N."/>
            <person name="Mavromatis K."/>
            <person name="Ivanova N."/>
            <person name="Brettin T."/>
            <person name="Detter J.C."/>
            <person name="Han C."/>
            <person name="Larimer F."/>
            <person name="Land M."/>
            <person name="Hauser L."/>
            <person name="Markowitz V."/>
            <person name="Cheng J.-F."/>
            <person name="Hugenholtz P."/>
            <person name="Woyke T."/>
            <person name="Wu D."/>
            <person name="Pukall R."/>
            <person name="Steenblock K."/>
            <person name="Brambilla E."/>
            <person name="Klenk H.-P."/>
            <person name="Eisen J.A."/>
        </authorList>
    </citation>
    <scope>NUCLEOTIDE SEQUENCE [LARGE SCALE GENOMIC DNA]</scope>
    <source>
        <strain evidence="3">DSM 19664 / LMG 22246 / CIP 109416 / KR-200</strain>
        <plasmid evidence="3">Plasmid pDEIPE02</plasmid>
    </source>
</reference>
<dbReference type="InterPro" id="IPR012337">
    <property type="entry name" value="RNaseH-like_sf"/>
</dbReference>
<protein>
    <submittedName>
        <fullName evidence="2">Transposase</fullName>
    </submittedName>
</protein>
<dbReference type="PANTHER" id="PTHR47515:SF1">
    <property type="entry name" value="BLR2054 PROTEIN"/>
    <property type="match status" value="1"/>
</dbReference>
<geneLocation type="plasmid" evidence="2 3">
    <name>pDEIPE02</name>
</geneLocation>
<dbReference type="EMBL" id="CP003384">
    <property type="protein sequence ID" value="AFZ69756.1"/>
    <property type="molecule type" value="Genomic_DNA"/>
</dbReference>
<dbReference type="NCBIfam" id="NF033516">
    <property type="entry name" value="transpos_IS3"/>
    <property type="match status" value="1"/>
</dbReference>